<evidence type="ECO:0000256" key="1">
    <source>
        <dbReference type="SAM" id="MobiDB-lite"/>
    </source>
</evidence>
<dbReference type="EMBL" id="PUEC01000003">
    <property type="protein sequence ID" value="PWB03921.1"/>
    <property type="molecule type" value="Genomic_DNA"/>
</dbReference>
<gene>
    <name evidence="2" type="ORF">C5O23_01895</name>
</gene>
<dbReference type="AlphaFoldDB" id="A0A2V1IQT1"/>
<reference evidence="3" key="1">
    <citation type="submission" date="2018-02" db="EMBL/GenBank/DDBJ databases">
        <authorList>
            <person name="Clavel T."/>
            <person name="Strowig T."/>
        </authorList>
    </citation>
    <scope>NUCLEOTIDE SEQUENCE [LARGE SCALE GENOMIC DNA]</scope>
    <source>
        <strain evidence="3">DSM 103720</strain>
    </source>
</reference>
<name>A0A2V1IQT1_9BACT</name>
<evidence type="ECO:0000313" key="2">
    <source>
        <dbReference type="EMBL" id="PWB03921.1"/>
    </source>
</evidence>
<dbReference type="Proteomes" id="UP000244905">
    <property type="component" value="Unassembled WGS sequence"/>
</dbReference>
<proteinExistence type="predicted"/>
<sequence>MAGAEGSPVSGGQTKRVRMGRGWQGPEGLRSAGVRQSVSGWAVDDGGPEGLRSAGVRQDTDLIVAPDTAAHCA</sequence>
<feature type="region of interest" description="Disordered" evidence="1">
    <location>
        <begin position="1"/>
        <end position="56"/>
    </location>
</feature>
<protein>
    <submittedName>
        <fullName evidence="2">Uncharacterized protein</fullName>
    </submittedName>
</protein>
<comment type="caution">
    <text evidence="2">The sequence shown here is derived from an EMBL/GenBank/DDBJ whole genome shotgun (WGS) entry which is preliminary data.</text>
</comment>
<organism evidence="2 3">
    <name type="scientific">Duncaniella muris</name>
    <dbReference type="NCBI Taxonomy" id="2094150"/>
    <lineage>
        <taxon>Bacteria</taxon>
        <taxon>Pseudomonadati</taxon>
        <taxon>Bacteroidota</taxon>
        <taxon>Bacteroidia</taxon>
        <taxon>Bacteroidales</taxon>
        <taxon>Muribaculaceae</taxon>
        <taxon>Duncaniella</taxon>
    </lineage>
</organism>
<evidence type="ECO:0000313" key="3">
    <source>
        <dbReference type="Proteomes" id="UP000244905"/>
    </source>
</evidence>
<accession>A0A2V1IQT1</accession>
<keyword evidence="3" id="KW-1185">Reference proteome</keyword>